<sequence>LSKSKRPEIKVLQFTAQEKADAEWPKEVYYEGKSNGGIEE</sequence>
<protein>
    <submittedName>
        <fullName evidence="1">Uncharacterized protein</fullName>
    </submittedName>
</protein>
<keyword evidence="2" id="KW-1185">Reference proteome</keyword>
<organism evidence="1 2">
    <name type="scientific">Chelydra serpentina</name>
    <name type="common">Snapping turtle</name>
    <name type="synonym">Testudo serpentina</name>
    <dbReference type="NCBI Taxonomy" id="8475"/>
    <lineage>
        <taxon>Eukaryota</taxon>
        <taxon>Metazoa</taxon>
        <taxon>Chordata</taxon>
        <taxon>Craniata</taxon>
        <taxon>Vertebrata</taxon>
        <taxon>Euteleostomi</taxon>
        <taxon>Archelosauria</taxon>
        <taxon>Testudinata</taxon>
        <taxon>Testudines</taxon>
        <taxon>Cryptodira</taxon>
        <taxon>Durocryptodira</taxon>
        <taxon>Americhelydia</taxon>
        <taxon>Chelydroidea</taxon>
        <taxon>Chelydridae</taxon>
        <taxon>Chelydra</taxon>
    </lineage>
</organism>
<dbReference type="Proteomes" id="UP000765507">
    <property type="component" value="Unassembled WGS sequence"/>
</dbReference>
<evidence type="ECO:0000313" key="2">
    <source>
        <dbReference type="Proteomes" id="UP000765507"/>
    </source>
</evidence>
<accession>A0A8T1SBD7</accession>
<gene>
    <name evidence="1" type="ORF">G0U57_012739</name>
</gene>
<comment type="caution">
    <text evidence="1">The sequence shown here is derived from an EMBL/GenBank/DDBJ whole genome shotgun (WGS) entry which is preliminary data.</text>
</comment>
<dbReference type="AlphaFoldDB" id="A0A8T1SBD7"/>
<proteinExistence type="predicted"/>
<dbReference type="OrthoDB" id="193905at2759"/>
<reference evidence="1 2" key="1">
    <citation type="journal article" date="2020" name="G3 (Bethesda)">
        <title>Draft Genome of the Common Snapping Turtle, Chelydra serpentina, a Model for Phenotypic Plasticity in Reptiles.</title>
        <authorList>
            <person name="Das D."/>
            <person name="Singh S.K."/>
            <person name="Bierstedt J."/>
            <person name="Erickson A."/>
            <person name="Galli G.L.J."/>
            <person name="Crossley D.A. 2nd"/>
            <person name="Rhen T."/>
        </authorList>
    </citation>
    <scope>NUCLEOTIDE SEQUENCE [LARGE SCALE GENOMIC DNA]</scope>
    <source>
        <strain evidence="1">KW</strain>
    </source>
</reference>
<name>A0A8T1SBD7_CHESE</name>
<dbReference type="EMBL" id="JAHGAV010000342">
    <property type="protein sequence ID" value="KAG6926161.1"/>
    <property type="molecule type" value="Genomic_DNA"/>
</dbReference>
<feature type="non-terminal residue" evidence="1">
    <location>
        <position position="40"/>
    </location>
</feature>
<evidence type="ECO:0000313" key="1">
    <source>
        <dbReference type="EMBL" id="KAG6926161.1"/>
    </source>
</evidence>
<feature type="non-terminal residue" evidence="1">
    <location>
        <position position="1"/>
    </location>
</feature>